<dbReference type="PANTHER" id="PTHR43528:SF1">
    <property type="entry name" value="ALPHA-KETOGLUTARATE PERMEASE"/>
    <property type="match status" value="1"/>
</dbReference>
<evidence type="ECO:0000313" key="11">
    <source>
        <dbReference type="EMBL" id="GHJ26731.1"/>
    </source>
</evidence>
<evidence type="ECO:0000256" key="5">
    <source>
        <dbReference type="ARBA" id="ARBA00022847"/>
    </source>
</evidence>
<feature type="transmembrane region" description="Helical" evidence="9">
    <location>
        <begin position="331"/>
        <end position="350"/>
    </location>
</feature>
<dbReference type="InterPro" id="IPR051084">
    <property type="entry name" value="H+-coupled_symporters"/>
</dbReference>
<feature type="transmembrane region" description="Helical" evidence="9">
    <location>
        <begin position="209"/>
        <end position="228"/>
    </location>
</feature>
<feature type="transmembrane region" description="Helical" evidence="9">
    <location>
        <begin position="109"/>
        <end position="127"/>
    </location>
</feature>
<dbReference type="Proteomes" id="UP001054854">
    <property type="component" value="Unassembled WGS sequence"/>
</dbReference>
<dbReference type="InterPro" id="IPR036259">
    <property type="entry name" value="MFS_trans_sf"/>
</dbReference>
<dbReference type="InterPro" id="IPR020846">
    <property type="entry name" value="MFS_dom"/>
</dbReference>
<comment type="caution">
    <text evidence="11">The sequence shown here is derived from an EMBL/GenBank/DDBJ whole genome shotgun (WGS) entry which is preliminary data.</text>
</comment>
<dbReference type="PROSITE" id="PS50850">
    <property type="entry name" value="MFS"/>
    <property type="match status" value="1"/>
</dbReference>
<protein>
    <submittedName>
        <fullName evidence="11">MFS transporter</fullName>
    </submittedName>
</protein>
<keyword evidence="3" id="KW-1003">Cell membrane</keyword>
<feature type="transmembrane region" description="Helical" evidence="9">
    <location>
        <begin position="73"/>
        <end position="89"/>
    </location>
</feature>
<evidence type="ECO:0000256" key="9">
    <source>
        <dbReference type="SAM" id="Phobius"/>
    </source>
</evidence>
<accession>A0ABQ3TTS6</accession>
<feature type="transmembrane region" description="Helical" evidence="9">
    <location>
        <begin position="394"/>
        <end position="415"/>
    </location>
</feature>
<comment type="subcellular location">
    <subcellularLocation>
        <location evidence="1">Cell membrane</location>
        <topology evidence="1">Multi-pass membrane protein</topology>
    </subcellularLocation>
</comment>
<dbReference type="InterPro" id="IPR011701">
    <property type="entry name" value="MFS"/>
</dbReference>
<keyword evidence="7 9" id="KW-0472">Membrane</keyword>
<feature type="domain" description="Major facilitator superfamily (MFS) profile" evidence="10">
    <location>
        <begin position="37"/>
        <end position="448"/>
    </location>
</feature>
<feature type="transmembrane region" description="Helical" evidence="9">
    <location>
        <begin position="300"/>
        <end position="319"/>
    </location>
</feature>
<evidence type="ECO:0000256" key="3">
    <source>
        <dbReference type="ARBA" id="ARBA00022475"/>
    </source>
</evidence>
<evidence type="ECO:0000256" key="1">
    <source>
        <dbReference type="ARBA" id="ARBA00004651"/>
    </source>
</evidence>
<feature type="region of interest" description="Disordered" evidence="8">
    <location>
        <begin position="1"/>
        <end position="27"/>
    </location>
</feature>
<proteinExistence type="predicted"/>
<dbReference type="PANTHER" id="PTHR43528">
    <property type="entry name" value="ALPHA-KETOGLUTARATE PERMEASE"/>
    <property type="match status" value="1"/>
</dbReference>
<name>A0ABQ3TTS6_STRHY</name>
<feature type="compositionally biased region" description="Pro residues" evidence="8">
    <location>
        <begin position="17"/>
        <end position="27"/>
    </location>
</feature>
<evidence type="ECO:0000256" key="4">
    <source>
        <dbReference type="ARBA" id="ARBA00022692"/>
    </source>
</evidence>
<feature type="transmembrane region" description="Helical" evidence="9">
    <location>
        <begin position="427"/>
        <end position="444"/>
    </location>
</feature>
<gene>
    <name evidence="11" type="ORF">TPA0910_11640</name>
</gene>
<feature type="transmembrane region" description="Helical" evidence="9">
    <location>
        <begin position="356"/>
        <end position="382"/>
    </location>
</feature>
<feature type="compositionally biased region" description="Polar residues" evidence="8">
    <location>
        <begin position="1"/>
        <end position="12"/>
    </location>
</feature>
<evidence type="ECO:0000256" key="6">
    <source>
        <dbReference type="ARBA" id="ARBA00022989"/>
    </source>
</evidence>
<evidence type="ECO:0000313" key="12">
    <source>
        <dbReference type="Proteomes" id="UP001054854"/>
    </source>
</evidence>
<keyword evidence="2" id="KW-0813">Transport</keyword>
<evidence type="ECO:0000256" key="2">
    <source>
        <dbReference type="ARBA" id="ARBA00022448"/>
    </source>
</evidence>
<feature type="transmembrane region" description="Helical" evidence="9">
    <location>
        <begin position="133"/>
        <end position="154"/>
    </location>
</feature>
<dbReference type="RefSeq" id="WP_236256135.1">
    <property type="nucleotide sequence ID" value="NZ_BBON01000022.1"/>
</dbReference>
<evidence type="ECO:0000256" key="7">
    <source>
        <dbReference type="ARBA" id="ARBA00023136"/>
    </source>
</evidence>
<organism evidence="11 12">
    <name type="scientific">Streptomyces hygroscopicus</name>
    <dbReference type="NCBI Taxonomy" id="1912"/>
    <lineage>
        <taxon>Bacteria</taxon>
        <taxon>Bacillati</taxon>
        <taxon>Actinomycetota</taxon>
        <taxon>Actinomycetes</taxon>
        <taxon>Kitasatosporales</taxon>
        <taxon>Streptomycetaceae</taxon>
        <taxon>Streptomyces</taxon>
        <taxon>Streptomyces violaceusniger group</taxon>
    </lineage>
</organism>
<keyword evidence="4 9" id="KW-0812">Transmembrane</keyword>
<sequence length="458" mass="48440">MSHTAAPSTGDSADTPAPGPVPGLPGPRPAAVPWRRILWSAMLGNAVEWYDNALYGILAVVIARQFFADGDSTTALISTYLGLILSYAIRPIGGTLMGRVGDIKGRKYVLTLTIALMSVGTVAIGLLPPYSAIGVAAPALLALCRLVQGVGASGEYTAAADFLLEHGDKRGRNYLSGWCVGSTSIGPLLASAVAYVMILAVPEHAFNSWGWRVLFLLAAPLSLVTLYIRRHVTETPEFRQVMEQAKAETVKQSPFREAVRGYWRDMLRAIGLGAGQRVGSFVIQSYFVTALVQNGFGEDQALLAAILTYAVGAPAAIWGGRMADRHGGRRLLVAGYSVFVLFTVPTFLAIESGSVALAFLAVVVFTVINNIVGGPLTTAYVMSFPAHVRGTASALNYNLGTTLLGGTAPLLAAWLHGLTGTDVSFGWYMTFFCLVSALVAGFALPKSVDEARKLPATA</sequence>
<dbReference type="Pfam" id="PF07690">
    <property type="entry name" value="MFS_1"/>
    <property type="match status" value="1"/>
</dbReference>
<keyword evidence="12" id="KW-1185">Reference proteome</keyword>
<evidence type="ECO:0000259" key="10">
    <source>
        <dbReference type="PROSITE" id="PS50850"/>
    </source>
</evidence>
<keyword evidence="5" id="KW-0769">Symport</keyword>
<feature type="transmembrane region" description="Helical" evidence="9">
    <location>
        <begin position="266"/>
        <end position="288"/>
    </location>
</feature>
<dbReference type="EMBL" id="BNEK01000002">
    <property type="protein sequence ID" value="GHJ26731.1"/>
    <property type="molecule type" value="Genomic_DNA"/>
</dbReference>
<feature type="transmembrane region" description="Helical" evidence="9">
    <location>
        <begin position="175"/>
        <end position="197"/>
    </location>
</feature>
<reference evidence="11" key="1">
    <citation type="submission" date="2024-05" db="EMBL/GenBank/DDBJ databases">
        <title>Whole genome shotgun sequence of Streptomyces hygroscopicus NBRC 113678.</title>
        <authorList>
            <person name="Komaki H."/>
            <person name="Tamura T."/>
        </authorList>
    </citation>
    <scope>NUCLEOTIDE SEQUENCE</scope>
    <source>
        <strain evidence="11">N11-34</strain>
    </source>
</reference>
<evidence type="ECO:0000256" key="8">
    <source>
        <dbReference type="SAM" id="MobiDB-lite"/>
    </source>
</evidence>
<dbReference type="SUPFAM" id="SSF103473">
    <property type="entry name" value="MFS general substrate transporter"/>
    <property type="match status" value="1"/>
</dbReference>
<dbReference type="Gene3D" id="1.20.1250.20">
    <property type="entry name" value="MFS general substrate transporter like domains"/>
    <property type="match status" value="2"/>
</dbReference>
<keyword evidence="6 9" id="KW-1133">Transmembrane helix</keyword>